<keyword evidence="2" id="KW-1185">Reference proteome</keyword>
<evidence type="ECO:0000313" key="1">
    <source>
        <dbReference type="EMBL" id="TGO41864.1"/>
    </source>
</evidence>
<gene>
    <name evidence="1" type="ORF">BHYA_0015g00270</name>
</gene>
<dbReference type="EMBL" id="PQXK01000015">
    <property type="protein sequence ID" value="TGO41864.1"/>
    <property type="molecule type" value="Genomic_DNA"/>
</dbReference>
<reference evidence="1 2" key="1">
    <citation type="submission" date="2017-12" db="EMBL/GenBank/DDBJ databases">
        <title>Comparative genomics of Botrytis spp.</title>
        <authorList>
            <person name="Valero-Jimenez C.A."/>
            <person name="Tapia P."/>
            <person name="Veloso J."/>
            <person name="Silva-Moreno E."/>
            <person name="Staats M."/>
            <person name="Valdes J.H."/>
            <person name="Van Kan J.A.L."/>
        </authorList>
    </citation>
    <scope>NUCLEOTIDE SEQUENCE [LARGE SCALE GENOMIC DNA]</scope>
    <source>
        <strain evidence="1 2">Bh0001</strain>
    </source>
</reference>
<organism evidence="1 2">
    <name type="scientific">Botrytis hyacinthi</name>
    <dbReference type="NCBI Taxonomy" id="278943"/>
    <lineage>
        <taxon>Eukaryota</taxon>
        <taxon>Fungi</taxon>
        <taxon>Dikarya</taxon>
        <taxon>Ascomycota</taxon>
        <taxon>Pezizomycotina</taxon>
        <taxon>Leotiomycetes</taxon>
        <taxon>Helotiales</taxon>
        <taxon>Sclerotiniaceae</taxon>
        <taxon>Botrytis</taxon>
    </lineage>
</organism>
<proteinExistence type="predicted"/>
<accession>A0A4Z1GXZ6</accession>
<comment type="caution">
    <text evidence="1">The sequence shown here is derived from an EMBL/GenBank/DDBJ whole genome shotgun (WGS) entry which is preliminary data.</text>
</comment>
<sequence length="117" mass="13081">MVCGFPLAQLTLEARPDLKLSASYFGSICSRLSDDDPEDQIILHQLLKRLSSPGLDENGMLEVIPECTPTALIAEKNKLWLRDPTDKAVNVLLDRSCLPESSRQLLLSEFQEVVKEL</sequence>
<dbReference type="AlphaFoldDB" id="A0A4Z1GXZ6"/>
<protein>
    <submittedName>
        <fullName evidence="1">Uncharacterized protein</fullName>
    </submittedName>
</protein>
<evidence type="ECO:0000313" key="2">
    <source>
        <dbReference type="Proteomes" id="UP000297814"/>
    </source>
</evidence>
<dbReference type="Proteomes" id="UP000297814">
    <property type="component" value="Unassembled WGS sequence"/>
</dbReference>
<name>A0A4Z1GXZ6_9HELO</name>